<dbReference type="PANTHER" id="PTHR48101:SF1">
    <property type="entry name" value="METHYLMALONYL-COA MUTASE, LARGE SUBUNIT"/>
    <property type="match status" value="1"/>
</dbReference>
<name>A0ABT6GKU0_MYCGU</name>
<feature type="domain" description="Methylmalonyl-CoA mutase alpha/beta chain catalytic" evidence="4">
    <location>
        <begin position="57"/>
        <end position="567"/>
    </location>
</feature>
<dbReference type="NCBIfam" id="TIGR00641">
    <property type="entry name" value="acid_CoA_mut_N"/>
    <property type="match status" value="1"/>
</dbReference>
<evidence type="ECO:0000256" key="2">
    <source>
        <dbReference type="ARBA" id="ARBA00011870"/>
    </source>
</evidence>
<dbReference type="InterPro" id="IPR006099">
    <property type="entry name" value="MeMalonylCoA_mutase_a/b_cat"/>
</dbReference>
<dbReference type="InterPro" id="IPR016176">
    <property type="entry name" value="Cbl-dep_enz_cat"/>
</dbReference>
<comment type="caution">
    <text evidence="5">The sequence shown here is derived from an EMBL/GenBank/DDBJ whole genome shotgun (WGS) entry which is preliminary data.</text>
</comment>
<dbReference type="EMBL" id="JAKZMO010000003">
    <property type="protein sequence ID" value="MDG5481948.1"/>
    <property type="molecule type" value="Genomic_DNA"/>
</dbReference>
<proteinExistence type="predicted"/>
<keyword evidence="3" id="KW-0413">Isomerase</keyword>
<organism evidence="5 6">
    <name type="scientific">Mycolicibacterium gadium</name>
    <name type="common">Mycobacterium gadium</name>
    <dbReference type="NCBI Taxonomy" id="1794"/>
    <lineage>
        <taxon>Bacteria</taxon>
        <taxon>Bacillati</taxon>
        <taxon>Actinomycetota</taxon>
        <taxon>Actinomycetes</taxon>
        <taxon>Mycobacteriales</taxon>
        <taxon>Mycobacteriaceae</taxon>
        <taxon>Mycolicibacterium</taxon>
    </lineage>
</organism>
<comment type="subunit">
    <text evidence="2">Heterodimer of an alpha and a beta chain.</text>
</comment>
<dbReference type="PANTHER" id="PTHR48101">
    <property type="entry name" value="METHYLMALONYL-COA MUTASE, MITOCHONDRIAL-RELATED"/>
    <property type="match status" value="1"/>
</dbReference>
<dbReference type="InterPro" id="IPR006098">
    <property type="entry name" value="MMCoA_mutase_a_cat"/>
</dbReference>
<protein>
    <submittedName>
        <fullName evidence="5">Methylmalonyl-CoA mutase family protein</fullName>
    </submittedName>
</protein>
<evidence type="ECO:0000313" key="5">
    <source>
        <dbReference type="EMBL" id="MDG5481948.1"/>
    </source>
</evidence>
<accession>A0ABT6GKU0</accession>
<dbReference type="CDD" id="cd03680">
    <property type="entry name" value="MM_CoA_mutase_ICM_like"/>
    <property type="match status" value="1"/>
</dbReference>
<evidence type="ECO:0000259" key="4">
    <source>
        <dbReference type="Pfam" id="PF01642"/>
    </source>
</evidence>
<evidence type="ECO:0000313" key="6">
    <source>
        <dbReference type="Proteomes" id="UP001154266"/>
    </source>
</evidence>
<dbReference type="Proteomes" id="UP001154266">
    <property type="component" value="Unassembled WGS sequence"/>
</dbReference>
<dbReference type="Pfam" id="PF01642">
    <property type="entry name" value="MM_CoA_mutase"/>
    <property type="match status" value="1"/>
</dbReference>
<reference evidence="5" key="1">
    <citation type="journal article" date="2023" name="Environ. Microbiol.">
        <title>The 2-methylpropene degradation pathway in Mycobacteriaceae family strains.</title>
        <authorList>
            <person name="Helbich S."/>
            <person name="Barrantes I."/>
            <person name="Dos Anjos Borges L.G."/>
            <person name="Pieper D.H."/>
            <person name="Vainshtein Y."/>
            <person name="Sohn K."/>
            <person name="Engesser K.H."/>
        </authorList>
    </citation>
    <scope>NUCLEOTIDE SEQUENCE</scope>
    <source>
        <strain evidence="5">IBE100</strain>
    </source>
</reference>
<dbReference type="RefSeq" id="WP_278219878.1">
    <property type="nucleotide sequence ID" value="NZ_JAKZMO010000003.1"/>
</dbReference>
<gene>
    <name evidence="5" type="ORF">MNO81_03945</name>
</gene>
<comment type="function">
    <text evidence="1">Catalyzes the isomerization of succinyl-CoA to methylmalonyl-CoA during synthesis of propionate from tricarboxylic acid-cycle intermediates.</text>
</comment>
<dbReference type="SUPFAM" id="SSF51703">
    <property type="entry name" value="Cobalamin (vitamin B12)-dependent enzymes"/>
    <property type="match status" value="1"/>
</dbReference>
<keyword evidence="6" id="KW-1185">Reference proteome</keyword>
<dbReference type="Gene3D" id="3.20.20.240">
    <property type="entry name" value="Methylmalonyl-CoA mutase"/>
    <property type="match status" value="1"/>
</dbReference>
<evidence type="ECO:0000256" key="1">
    <source>
        <dbReference type="ARBA" id="ARBA00003359"/>
    </source>
</evidence>
<evidence type="ECO:0000256" key="3">
    <source>
        <dbReference type="ARBA" id="ARBA00023235"/>
    </source>
</evidence>
<sequence>MTTEYTETHATPEELRLVTDALFSRAEADLEEWENNELADFVKRAPESQENYLSGAGMPVKRVYGPQDLPENWGEIGLPGQYPYTRGPYPTMYRGRKWTMRQIAGFGQAEETNKRFQYLIAQGQTGLSVDFDMPTLMGLDSDDEMSLGEVGREGVAIDVLPDMAALFDGIDLENISVSMTINPSAWILLAMYIAVAEDRGMDLNKLSGTIQNDILKEYVAQKEWIFPVRPSMRIVRDCIAYGSQHLARYNPVNISGYHISEAGGSAVQEVAFTMAITKAYVEDVVAAGIDVDDFASRLSFFFVSQADMFEEVAKFRAVRRYYAKMMKEHFGAKKPNSMRLRFHAQTAAATLTKPQPMVNIVRTAIQALSAVLGGAQSIHTNGLDEAYTIPSEMAMKLALRTQQIIADETNIPNVIDPLGGSYYVEALTNQIEDGIQAYMDKVEAIGGVVAAIEQGFFQKEISDTAYDYARRKASGDRPVIGVNKYVDEQEDQKIEVHKLDPESEARQITRLKQVRADRDPERARAAMNTLLTAARDEAVNLMPATIEAVRAHLSMGEITGALRDVFGSYQETPVF</sequence>